<organism evidence="2 3">
    <name type="scientific">Datura stramonium</name>
    <name type="common">Jimsonweed</name>
    <name type="synonym">Common thornapple</name>
    <dbReference type="NCBI Taxonomy" id="4076"/>
    <lineage>
        <taxon>Eukaryota</taxon>
        <taxon>Viridiplantae</taxon>
        <taxon>Streptophyta</taxon>
        <taxon>Embryophyta</taxon>
        <taxon>Tracheophyta</taxon>
        <taxon>Spermatophyta</taxon>
        <taxon>Magnoliopsida</taxon>
        <taxon>eudicotyledons</taxon>
        <taxon>Gunneridae</taxon>
        <taxon>Pentapetalae</taxon>
        <taxon>asterids</taxon>
        <taxon>lamiids</taxon>
        <taxon>Solanales</taxon>
        <taxon>Solanaceae</taxon>
        <taxon>Solanoideae</taxon>
        <taxon>Datureae</taxon>
        <taxon>Datura</taxon>
    </lineage>
</organism>
<keyword evidence="1" id="KW-0472">Membrane</keyword>
<evidence type="ECO:0000256" key="1">
    <source>
        <dbReference type="SAM" id="Phobius"/>
    </source>
</evidence>
<reference evidence="2 3" key="1">
    <citation type="journal article" date="2021" name="BMC Genomics">
        <title>Datura genome reveals duplications of psychoactive alkaloid biosynthetic genes and high mutation rate following tissue culture.</title>
        <authorList>
            <person name="Rajewski A."/>
            <person name="Carter-House D."/>
            <person name="Stajich J."/>
            <person name="Litt A."/>
        </authorList>
    </citation>
    <scope>NUCLEOTIDE SEQUENCE [LARGE SCALE GENOMIC DNA]</scope>
    <source>
        <strain evidence="2">AR-01</strain>
    </source>
</reference>
<name>A0ABS8TAK0_DATST</name>
<dbReference type="Proteomes" id="UP000823775">
    <property type="component" value="Unassembled WGS sequence"/>
</dbReference>
<keyword evidence="1" id="KW-1133">Transmembrane helix</keyword>
<evidence type="ECO:0000313" key="3">
    <source>
        <dbReference type="Proteomes" id="UP000823775"/>
    </source>
</evidence>
<evidence type="ECO:0000313" key="2">
    <source>
        <dbReference type="EMBL" id="MCD7467881.1"/>
    </source>
</evidence>
<feature type="transmembrane region" description="Helical" evidence="1">
    <location>
        <begin position="20"/>
        <end position="38"/>
    </location>
</feature>
<accession>A0ABS8TAK0</accession>
<dbReference type="EMBL" id="JACEIK010001279">
    <property type="protein sequence ID" value="MCD7467881.1"/>
    <property type="molecule type" value="Genomic_DNA"/>
</dbReference>
<sequence length="137" mass="15417">MLWSRLPSEESDDSKNRDILGVFRVLVVAAMGCLFGCFRIKDGSLPPAPCSDSKSHLVSQSMAPKEPVVSRSRSPLSSFFNSEAHNFCSDDIRNRKLNDLYKTEMVENQDAGTPKSELDTKELRDQAKFLKLIKDFT</sequence>
<keyword evidence="3" id="KW-1185">Reference proteome</keyword>
<proteinExistence type="predicted"/>
<comment type="caution">
    <text evidence="2">The sequence shown here is derived from an EMBL/GenBank/DDBJ whole genome shotgun (WGS) entry which is preliminary data.</text>
</comment>
<gene>
    <name evidence="2" type="ORF">HAX54_005537</name>
</gene>
<keyword evidence="1" id="KW-0812">Transmembrane</keyword>
<protein>
    <submittedName>
        <fullName evidence="2">Uncharacterized protein</fullName>
    </submittedName>
</protein>